<sequence>MSRVIPVVMALALVVGVPVDAGADARIPDDPVSRTASAPRTTSAPRLDARVTAVPKAKIGSTYHRGCPVPPRRLRLIRMNHWGFDGRVHPGELIVHQRSVKPLLYVFRKAFAAKFPIRRMRVTAEFGGSDAAAMAADNTSAFNCRRVTGNPGRMSQHSYGNAIDINTVENPYVDANGRVHPESAAKYLRRDRMVKGMIRPGDVVWTAMRRIGWKWGGRWANPDYQHFSANGR</sequence>
<gene>
    <name evidence="3" type="ORF">M4V62_03280</name>
</gene>
<evidence type="ECO:0000313" key="4">
    <source>
        <dbReference type="Proteomes" id="UP000829992"/>
    </source>
</evidence>
<dbReference type="RefSeq" id="WP_249592677.1">
    <property type="nucleotide sequence ID" value="NZ_BAAAQL010000002.1"/>
</dbReference>
<dbReference type="InterPro" id="IPR009045">
    <property type="entry name" value="Zn_M74/Hedgehog-like"/>
</dbReference>
<evidence type="ECO:0000259" key="2">
    <source>
        <dbReference type="Pfam" id="PF13539"/>
    </source>
</evidence>
<dbReference type="Gene3D" id="3.30.1380.10">
    <property type="match status" value="1"/>
</dbReference>
<dbReference type="Pfam" id="PF13539">
    <property type="entry name" value="Peptidase_M15_4"/>
    <property type="match status" value="1"/>
</dbReference>
<protein>
    <submittedName>
        <fullName evidence="3">M15 family metallopeptidase</fullName>
    </submittedName>
</protein>
<feature type="domain" description="Peptidase M15C" evidence="2">
    <location>
        <begin position="150"/>
        <end position="228"/>
    </location>
</feature>
<evidence type="ECO:0000256" key="1">
    <source>
        <dbReference type="SAM" id="SignalP"/>
    </source>
</evidence>
<name>A0ABY4Q7H2_9ACTN</name>
<feature type="chain" id="PRO_5045896723" evidence="1">
    <location>
        <begin position="22"/>
        <end position="232"/>
    </location>
</feature>
<feature type="signal peptide" evidence="1">
    <location>
        <begin position="1"/>
        <end position="21"/>
    </location>
</feature>
<dbReference type="Proteomes" id="UP000829992">
    <property type="component" value="Chromosome"/>
</dbReference>
<dbReference type="EMBL" id="CP097289">
    <property type="protein sequence ID" value="UQT61360.1"/>
    <property type="molecule type" value="Genomic_DNA"/>
</dbReference>
<proteinExistence type="predicted"/>
<keyword evidence="1" id="KW-0732">Signal</keyword>
<organism evidence="3 4">
    <name type="scientific">Streptomyces durmitorensis</name>
    <dbReference type="NCBI Taxonomy" id="319947"/>
    <lineage>
        <taxon>Bacteria</taxon>
        <taxon>Bacillati</taxon>
        <taxon>Actinomycetota</taxon>
        <taxon>Actinomycetes</taxon>
        <taxon>Kitasatosporales</taxon>
        <taxon>Streptomycetaceae</taxon>
        <taxon>Streptomyces</taxon>
    </lineage>
</organism>
<reference evidence="3 4" key="1">
    <citation type="submission" date="2022-05" db="EMBL/GenBank/DDBJ databases">
        <authorList>
            <person name="Zhou X."/>
            <person name="Li K."/>
            <person name="Man Y."/>
        </authorList>
    </citation>
    <scope>NUCLEOTIDE SEQUENCE [LARGE SCALE GENOMIC DNA]</scope>
    <source>
        <strain evidence="3 4">MS405</strain>
    </source>
</reference>
<accession>A0ABY4Q7H2</accession>
<keyword evidence="4" id="KW-1185">Reference proteome</keyword>
<dbReference type="SUPFAM" id="SSF55166">
    <property type="entry name" value="Hedgehog/DD-peptidase"/>
    <property type="match status" value="1"/>
</dbReference>
<dbReference type="InterPro" id="IPR039561">
    <property type="entry name" value="Peptidase_M15C"/>
</dbReference>
<evidence type="ECO:0000313" key="3">
    <source>
        <dbReference type="EMBL" id="UQT61360.1"/>
    </source>
</evidence>